<comment type="caution">
    <text evidence="2">The sequence shown here is derived from an EMBL/GenBank/DDBJ whole genome shotgun (WGS) entry which is preliminary data.</text>
</comment>
<feature type="domain" description="Endonuclease GajA/Old nuclease/RecF-like AAA" evidence="1">
    <location>
        <begin position="1"/>
        <end position="57"/>
    </location>
</feature>
<organism evidence="2 3">
    <name type="scientific">Dyadobacter frigoris</name>
    <dbReference type="NCBI Taxonomy" id="2576211"/>
    <lineage>
        <taxon>Bacteria</taxon>
        <taxon>Pseudomonadati</taxon>
        <taxon>Bacteroidota</taxon>
        <taxon>Cytophagia</taxon>
        <taxon>Cytophagales</taxon>
        <taxon>Spirosomataceae</taxon>
        <taxon>Dyadobacter</taxon>
    </lineage>
</organism>
<keyword evidence="2" id="KW-0547">Nucleotide-binding</keyword>
<name>A0A4V6BKL5_9BACT</name>
<dbReference type="SUPFAM" id="SSF52540">
    <property type="entry name" value="P-loop containing nucleoside triphosphate hydrolases"/>
    <property type="match status" value="1"/>
</dbReference>
<protein>
    <submittedName>
        <fullName evidence="2">ATP-binding protein</fullName>
    </submittedName>
</protein>
<gene>
    <name evidence="2" type="ORF">FDK13_16930</name>
</gene>
<dbReference type="Gene3D" id="3.40.50.300">
    <property type="entry name" value="P-loop containing nucleotide triphosphate hydrolases"/>
    <property type="match status" value="2"/>
</dbReference>
<feature type="domain" description="Endonuclease GajA/Old nuclease/RecF-like AAA" evidence="1">
    <location>
        <begin position="112"/>
        <end position="206"/>
    </location>
</feature>
<dbReference type="GO" id="GO:0006302">
    <property type="term" value="P:double-strand break repair"/>
    <property type="evidence" value="ECO:0007669"/>
    <property type="project" value="TreeGrafter"/>
</dbReference>
<sequence length="261" mass="29749">MIASIEIQNFRNLKNLHIDSLSRVNLIIGKNNTGKTNFLESINFYSSQNEFLPEEKLVVDDLAPNLLTEDEILFSPNVKLISPHSGIQGFLRQHTFDIFSDFIREKAMNCLKIMDDRIIEVDFGTDNLKNPIVTFINGKNDALLRMGNGVHRILTILLALTTCENGIVLFDEIENGLHYSVHETLWDTIFDISERLNVQVFATTQSMDTIRAFGEIVNQNEKRALNGVLVKLENTDSIIESLIFDAEELKVITEHSIEVRR</sequence>
<dbReference type="EMBL" id="SZVO01000007">
    <property type="protein sequence ID" value="TKT91323.1"/>
    <property type="molecule type" value="Genomic_DNA"/>
</dbReference>
<dbReference type="RefSeq" id="WP_137341183.1">
    <property type="nucleotide sequence ID" value="NZ_SZVO01000007.1"/>
</dbReference>
<dbReference type="PANTHER" id="PTHR32182:SF22">
    <property type="entry name" value="ATP-DEPENDENT ENDONUCLEASE, OLD FAMILY-RELATED"/>
    <property type="match status" value="1"/>
</dbReference>
<evidence type="ECO:0000313" key="2">
    <source>
        <dbReference type="EMBL" id="TKT91323.1"/>
    </source>
</evidence>
<dbReference type="Pfam" id="PF13175">
    <property type="entry name" value="AAA_15"/>
    <property type="match status" value="2"/>
</dbReference>
<dbReference type="InterPro" id="IPR027417">
    <property type="entry name" value="P-loop_NTPase"/>
</dbReference>
<keyword evidence="3" id="KW-1185">Reference proteome</keyword>
<dbReference type="Proteomes" id="UP000304900">
    <property type="component" value="Unassembled WGS sequence"/>
</dbReference>
<accession>A0A4V6BKL5</accession>
<dbReference type="AlphaFoldDB" id="A0A4V6BKL5"/>
<dbReference type="GO" id="GO:0005524">
    <property type="term" value="F:ATP binding"/>
    <property type="evidence" value="ECO:0007669"/>
    <property type="project" value="UniProtKB-KW"/>
</dbReference>
<evidence type="ECO:0000259" key="1">
    <source>
        <dbReference type="Pfam" id="PF13175"/>
    </source>
</evidence>
<dbReference type="GO" id="GO:0000731">
    <property type="term" value="P:DNA synthesis involved in DNA repair"/>
    <property type="evidence" value="ECO:0007669"/>
    <property type="project" value="TreeGrafter"/>
</dbReference>
<dbReference type="InterPro" id="IPR041685">
    <property type="entry name" value="AAA_GajA/Old/RecF-like"/>
</dbReference>
<keyword evidence="2" id="KW-0067">ATP-binding</keyword>
<dbReference type="OrthoDB" id="9769293at2"/>
<reference evidence="2 3" key="1">
    <citation type="submission" date="2019-05" db="EMBL/GenBank/DDBJ databases">
        <title>Dyadobacter AR-3-8 sp. nov., isolated from arctic soil.</title>
        <authorList>
            <person name="Chaudhary D.K."/>
        </authorList>
    </citation>
    <scope>NUCLEOTIDE SEQUENCE [LARGE SCALE GENOMIC DNA]</scope>
    <source>
        <strain evidence="2 3">AR-3-8</strain>
    </source>
</reference>
<dbReference type="PANTHER" id="PTHR32182">
    <property type="entry name" value="DNA REPLICATION AND REPAIR PROTEIN RECF"/>
    <property type="match status" value="1"/>
</dbReference>
<proteinExistence type="predicted"/>
<evidence type="ECO:0000313" key="3">
    <source>
        <dbReference type="Proteomes" id="UP000304900"/>
    </source>
</evidence>